<keyword evidence="5 13" id="KW-0732">Signal</keyword>
<evidence type="ECO:0000256" key="3">
    <source>
        <dbReference type="ARBA" id="ARBA00006347"/>
    </source>
</evidence>
<keyword evidence="8 11" id="KW-1015">Disulfide bond</keyword>
<dbReference type="Pfam" id="PF13848">
    <property type="entry name" value="Thioredoxin_6"/>
    <property type="match status" value="1"/>
</dbReference>
<dbReference type="GO" id="GO:0005788">
    <property type="term" value="C:endoplasmic reticulum lumen"/>
    <property type="evidence" value="ECO:0007669"/>
    <property type="project" value="UniProtKB-SubCell"/>
</dbReference>
<dbReference type="GO" id="GO:0003756">
    <property type="term" value="F:protein disulfide isomerase activity"/>
    <property type="evidence" value="ECO:0007669"/>
    <property type="project" value="UniProtKB-EC"/>
</dbReference>
<evidence type="ECO:0000256" key="12">
    <source>
        <dbReference type="RuleBase" id="RU004208"/>
    </source>
</evidence>
<comment type="subcellular location">
    <subcellularLocation>
        <location evidence="2">Endoplasmic reticulum lumen</location>
    </subcellularLocation>
</comment>
<feature type="disulfide bond" description="Redox-active" evidence="11">
    <location>
        <begin position="402"/>
        <end position="405"/>
    </location>
</feature>
<reference evidence="15" key="1">
    <citation type="submission" date="2023-05" db="EMBL/GenBank/DDBJ databases">
        <authorList>
            <person name="Huff M."/>
        </authorList>
    </citation>
    <scope>NUCLEOTIDE SEQUENCE</scope>
</reference>
<keyword evidence="9 13" id="KW-0413">Isomerase</keyword>
<dbReference type="FunFam" id="3.40.30.10:FF:000184">
    <property type="entry name" value="Protein disulfide-isomerase"/>
    <property type="match status" value="1"/>
</dbReference>
<dbReference type="EMBL" id="OU503036">
    <property type="protein sequence ID" value="CAI9753043.1"/>
    <property type="molecule type" value="Genomic_DNA"/>
</dbReference>
<evidence type="ECO:0000256" key="13">
    <source>
        <dbReference type="RuleBase" id="RU361130"/>
    </source>
</evidence>
<protein>
    <recommendedName>
        <fullName evidence="4 13">Protein disulfide-isomerase</fullName>
        <ecNumber evidence="4 13">5.3.4.1</ecNumber>
    </recommendedName>
</protein>
<dbReference type="InterPro" id="IPR036249">
    <property type="entry name" value="Thioredoxin-like_sf"/>
</dbReference>
<dbReference type="PROSITE" id="PS00194">
    <property type="entry name" value="THIOREDOXIN_1"/>
    <property type="match status" value="2"/>
</dbReference>
<dbReference type="Pfam" id="PF00085">
    <property type="entry name" value="Thioredoxin"/>
    <property type="match status" value="2"/>
</dbReference>
<keyword evidence="10 11" id="KW-0676">Redox-active center</keyword>
<evidence type="ECO:0000256" key="11">
    <source>
        <dbReference type="PIRSR" id="PIRSR605792-51"/>
    </source>
</evidence>
<dbReference type="InterPro" id="IPR017937">
    <property type="entry name" value="Thioredoxin_CS"/>
</dbReference>
<evidence type="ECO:0000259" key="14">
    <source>
        <dbReference type="PROSITE" id="PS51352"/>
    </source>
</evidence>
<dbReference type="CDD" id="cd02961">
    <property type="entry name" value="PDI_a_family"/>
    <property type="match status" value="1"/>
</dbReference>
<evidence type="ECO:0000256" key="1">
    <source>
        <dbReference type="ARBA" id="ARBA00001182"/>
    </source>
</evidence>
<name>A0AAD2DI88_9LAMI</name>
<dbReference type="NCBIfam" id="TIGR01126">
    <property type="entry name" value="pdi_dom"/>
    <property type="match status" value="1"/>
</dbReference>
<sequence>MEIRGLSAILVLSLALTALFSVSVVAEEGEKVLSLDHSNFSEVVGKNDFIVVEFYAPWCGHCTALAPEYEEAALVLSSHDPPIVLAKVDAYEEANRGLATEFQIQGFPTIKILREGGKNIQEYKGPREADGIVDYLKNQVGPPSSAIKSREDAESLIDEKNIFVAGVFPKFAGEEFENFTALAEKLRSDYDFGHTLDAKLLPRGEPVEKPTLRLLKPFDELFVDFQDFQVAAMEKFLKEASIPTVTIFDNNPINHPYVHKFFDNPNAKASLFVNFSKELDSFQSTYKDIAKQSKEKGIVFLLGDLEASDGVFQYYGLEQDQAPLLLIKKPDGQKYLKANIEPAQIAPWLNDYLNGLVKPFIRSEPVPEVNDEPVKVVVTDSLQDMVFNSGKIVLLEFYAPWCGHCTKLAPVLDEVAVFFANDPDIMIAKIDATANDIPSGTFEVQGYPTMYFRSANGDLKQCEGKRTKEDIIDFIQKNRDKSLRMNYEEALPPMRASRSFPQ</sequence>
<dbReference type="NCBIfam" id="TIGR01130">
    <property type="entry name" value="ER_PDI_fam"/>
    <property type="match status" value="1"/>
</dbReference>
<evidence type="ECO:0000256" key="10">
    <source>
        <dbReference type="ARBA" id="ARBA00023284"/>
    </source>
</evidence>
<keyword evidence="16" id="KW-1185">Reference proteome</keyword>
<evidence type="ECO:0000313" key="15">
    <source>
        <dbReference type="EMBL" id="CAI9753043.1"/>
    </source>
</evidence>
<dbReference type="EC" id="5.3.4.1" evidence="4 13"/>
<dbReference type="InterPro" id="IPR005788">
    <property type="entry name" value="PDI_thioredoxin-like_dom"/>
</dbReference>
<dbReference type="GO" id="GO:0006457">
    <property type="term" value="P:protein folding"/>
    <property type="evidence" value="ECO:0007669"/>
    <property type="project" value="TreeGrafter"/>
</dbReference>
<organism evidence="15 16">
    <name type="scientific">Fraxinus pennsylvanica</name>
    <dbReference type="NCBI Taxonomy" id="56036"/>
    <lineage>
        <taxon>Eukaryota</taxon>
        <taxon>Viridiplantae</taxon>
        <taxon>Streptophyta</taxon>
        <taxon>Embryophyta</taxon>
        <taxon>Tracheophyta</taxon>
        <taxon>Spermatophyta</taxon>
        <taxon>Magnoliopsida</taxon>
        <taxon>eudicotyledons</taxon>
        <taxon>Gunneridae</taxon>
        <taxon>Pentapetalae</taxon>
        <taxon>asterids</taxon>
        <taxon>lamiids</taxon>
        <taxon>Lamiales</taxon>
        <taxon>Oleaceae</taxon>
        <taxon>Oleeae</taxon>
        <taxon>Fraxinus</taxon>
    </lineage>
</organism>
<dbReference type="PANTHER" id="PTHR18929:SF132">
    <property type="entry name" value="PROTEIN DISULFIDE-ISOMERASE A3"/>
    <property type="match status" value="1"/>
</dbReference>
<dbReference type="AlphaFoldDB" id="A0AAD2DI88"/>
<comment type="catalytic activity">
    <reaction evidence="1 13">
        <text>Catalyzes the rearrangement of -S-S- bonds in proteins.</text>
        <dbReference type="EC" id="5.3.4.1"/>
    </reaction>
</comment>
<evidence type="ECO:0000256" key="2">
    <source>
        <dbReference type="ARBA" id="ARBA00004319"/>
    </source>
</evidence>
<evidence type="ECO:0000256" key="6">
    <source>
        <dbReference type="ARBA" id="ARBA00022737"/>
    </source>
</evidence>
<dbReference type="CDD" id="cd02995">
    <property type="entry name" value="PDI_a_PDI_a'_C"/>
    <property type="match status" value="1"/>
</dbReference>
<evidence type="ECO:0000256" key="4">
    <source>
        <dbReference type="ARBA" id="ARBA00012723"/>
    </source>
</evidence>
<evidence type="ECO:0000256" key="9">
    <source>
        <dbReference type="ARBA" id="ARBA00023235"/>
    </source>
</evidence>
<dbReference type="FunFam" id="3.40.30.10:FF:000150">
    <property type="entry name" value="Protein disulfide-isomerase"/>
    <property type="match status" value="1"/>
</dbReference>
<gene>
    <name evidence="15" type="ORF">FPE_LOCUS474</name>
</gene>
<dbReference type="PRINTS" id="PR00421">
    <property type="entry name" value="THIOREDOXIN"/>
</dbReference>
<keyword evidence="7" id="KW-0256">Endoplasmic reticulum</keyword>
<evidence type="ECO:0000256" key="7">
    <source>
        <dbReference type="ARBA" id="ARBA00022824"/>
    </source>
</evidence>
<dbReference type="PROSITE" id="PS51352">
    <property type="entry name" value="THIOREDOXIN_2"/>
    <property type="match status" value="2"/>
</dbReference>
<dbReference type="InterPro" id="IPR013766">
    <property type="entry name" value="Thioredoxin_domain"/>
</dbReference>
<feature type="domain" description="Thioredoxin" evidence="14">
    <location>
        <begin position="352"/>
        <end position="480"/>
    </location>
</feature>
<dbReference type="FunFam" id="3.40.30.10:FF:000152">
    <property type="entry name" value="Protein disulfide-isomerase"/>
    <property type="match status" value="1"/>
</dbReference>
<keyword evidence="6" id="KW-0677">Repeat</keyword>
<dbReference type="SUPFAM" id="SSF52833">
    <property type="entry name" value="Thioredoxin-like"/>
    <property type="match status" value="4"/>
</dbReference>
<dbReference type="Proteomes" id="UP000834106">
    <property type="component" value="Chromosome 1"/>
</dbReference>
<dbReference type="GO" id="GO:0034976">
    <property type="term" value="P:response to endoplasmic reticulum stress"/>
    <property type="evidence" value="ECO:0007669"/>
    <property type="project" value="TreeGrafter"/>
</dbReference>
<evidence type="ECO:0000256" key="5">
    <source>
        <dbReference type="ARBA" id="ARBA00022729"/>
    </source>
</evidence>
<proteinExistence type="inferred from homology"/>
<dbReference type="PANTHER" id="PTHR18929">
    <property type="entry name" value="PROTEIN DISULFIDE ISOMERASE"/>
    <property type="match status" value="1"/>
</dbReference>
<dbReference type="CDD" id="cd02982">
    <property type="entry name" value="PDI_b'_family"/>
    <property type="match status" value="1"/>
</dbReference>
<accession>A0AAD2DI88</accession>
<feature type="signal peptide" evidence="13">
    <location>
        <begin position="1"/>
        <end position="26"/>
    </location>
</feature>
<feature type="domain" description="Thioredoxin" evidence="14">
    <location>
        <begin position="13"/>
        <end position="141"/>
    </location>
</feature>
<comment type="similarity">
    <text evidence="3 12">Belongs to the protein disulfide isomerase family.</text>
</comment>
<evidence type="ECO:0000313" key="16">
    <source>
        <dbReference type="Proteomes" id="UP000834106"/>
    </source>
</evidence>
<dbReference type="InterPro" id="IPR005792">
    <property type="entry name" value="Prot_disulphide_isomerase"/>
</dbReference>
<dbReference type="CDD" id="cd02981">
    <property type="entry name" value="PDI_b_family"/>
    <property type="match status" value="1"/>
</dbReference>
<dbReference type="Gene3D" id="3.40.30.10">
    <property type="entry name" value="Glutaredoxin"/>
    <property type="match status" value="4"/>
</dbReference>
<evidence type="ECO:0000256" key="8">
    <source>
        <dbReference type="ARBA" id="ARBA00023157"/>
    </source>
</evidence>
<feature type="disulfide bond" description="Redox-active" evidence="11">
    <location>
        <begin position="59"/>
        <end position="62"/>
    </location>
</feature>
<feature type="chain" id="PRO_5041767840" description="Protein disulfide-isomerase" evidence="13">
    <location>
        <begin position="27"/>
        <end position="502"/>
    </location>
</feature>